<name>A0ABU3KAC0_9BACT</name>
<keyword evidence="4" id="KW-1185">Reference proteome</keyword>
<feature type="transmembrane region" description="Helical" evidence="1">
    <location>
        <begin position="320"/>
        <end position="340"/>
    </location>
</feature>
<dbReference type="RefSeq" id="WP_313833967.1">
    <property type="nucleotide sequence ID" value="NZ_JAQOUE010000001.1"/>
</dbReference>
<keyword evidence="1" id="KW-0812">Transmembrane</keyword>
<gene>
    <name evidence="3" type="ORF">PPG34_13650</name>
</gene>
<feature type="transmembrane region" description="Helical" evidence="1">
    <location>
        <begin position="177"/>
        <end position="195"/>
    </location>
</feature>
<evidence type="ECO:0000313" key="4">
    <source>
        <dbReference type="Proteomes" id="UP001250932"/>
    </source>
</evidence>
<evidence type="ECO:0000259" key="2">
    <source>
        <dbReference type="SMART" id="SM00014"/>
    </source>
</evidence>
<evidence type="ECO:0000313" key="3">
    <source>
        <dbReference type="EMBL" id="MDT7043400.1"/>
    </source>
</evidence>
<dbReference type="InterPro" id="IPR036938">
    <property type="entry name" value="PAP2/HPO_sf"/>
</dbReference>
<dbReference type="EMBL" id="JAQOUE010000001">
    <property type="protein sequence ID" value="MDT7043400.1"/>
    <property type="molecule type" value="Genomic_DNA"/>
</dbReference>
<feature type="domain" description="Phosphatidic acid phosphatase type 2/haloperoxidase" evidence="2">
    <location>
        <begin position="82"/>
        <end position="192"/>
    </location>
</feature>
<proteinExistence type="predicted"/>
<reference evidence="3 4" key="1">
    <citation type="journal article" date="2023" name="ISME J.">
        <title>Cultivation and genomic characterization of novel and ubiquitous marine nitrite-oxidizing bacteria from the Nitrospirales.</title>
        <authorList>
            <person name="Mueller A.J."/>
            <person name="Daebeler A."/>
            <person name="Herbold C.W."/>
            <person name="Kirkegaard R.H."/>
            <person name="Daims H."/>
        </authorList>
    </citation>
    <scope>NUCLEOTIDE SEQUENCE [LARGE SCALE GENOMIC DNA]</scope>
    <source>
        <strain evidence="3 4">EB</strain>
    </source>
</reference>
<evidence type="ECO:0000256" key="1">
    <source>
        <dbReference type="SAM" id="Phobius"/>
    </source>
</evidence>
<dbReference type="Proteomes" id="UP001250932">
    <property type="component" value="Unassembled WGS sequence"/>
</dbReference>
<keyword evidence="1" id="KW-1133">Transmembrane helix</keyword>
<feature type="transmembrane region" description="Helical" evidence="1">
    <location>
        <begin position="56"/>
        <end position="73"/>
    </location>
</feature>
<dbReference type="SUPFAM" id="SSF48317">
    <property type="entry name" value="Acid phosphatase/Vanadium-dependent haloperoxidase"/>
    <property type="match status" value="1"/>
</dbReference>
<feature type="transmembrane region" description="Helical" evidence="1">
    <location>
        <begin position="230"/>
        <end position="254"/>
    </location>
</feature>
<dbReference type="PANTHER" id="PTHR14969">
    <property type="entry name" value="SPHINGOSINE-1-PHOSPHATE PHOSPHOHYDROLASE"/>
    <property type="match status" value="1"/>
</dbReference>
<keyword evidence="1" id="KW-0472">Membrane</keyword>
<feature type="transmembrane region" description="Helical" evidence="1">
    <location>
        <begin position="153"/>
        <end position="171"/>
    </location>
</feature>
<feature type="transmembrane region" description="Helical" evidence="1">
    <location>
        <begin position="202"/>
        <end position="224"/>
    </location>
</feature>
<comment type="caution">
    <text evidence="3">The sequence shown here is derived from an EMBL/GenBank/DDBJ whole genome shotgun (WGS) entry which is preliminary data.</text>
</comment>
<organism evidence="3 4">
    <name type="scientific">Candidatus Nitronereus thalassa</name>
    <dbReference type="NCBI Taxonomy" id="3020898"/>
    <lineage>
        <taxon>Bacteria</taxon>
        <taxon>Pseudomonadati</taxon>
        <taxon>Nitrospirota</taxon>
        <taxon>Nitrospiria</taxon>
        <taxon>Nitrospirales</taxon>
        <taxon>Nitrospiraceae</taxon>
        <taxon>Candidatus Nitronereus</taxon>
    </lineage>
</organism>
<dbReference type="PANTHER" id="PTHR14969:SF13">
    <property type="entry name" value="AT30094P"/>
    <property type="match status" value="1"/>
</dbReference>
<protein>
    <submittedName>
        <fullName evidence="3">Phosphatase PAP2 family protein</fullName>
    </submittedName>
</protein>
<accession>A0ABU3KAC0</accession>
<dbReference type="Pfam" id="PF01569">
    <property type="entry name" value="PAP2"/>
    <property type="match status" value="1"/>
</dbReference>
<sequence>MSRFKPFVIVFLSCLVFFLSLYAVSQLDYRAILFVRSLNEPVIVELGNLGNRLGDGVTLVLLSLGFFLVGYVWKKDAFRQTGIDSLVAHALAGIAVQIPKHLIGRPRPRFAHQDAFDYGPSFQGGLDAFPSGHSAASFAVAAVLARYFPQMSWLWYGAAFFVALSRFLRGSHFPTDVLAGAALGYLVGYVCARPYKEWRQSLCQALPPGLPLLVGGLALFWITFRQPLSGGLAVAMDWVGLLMLFGGIAARWNFVWKNLYAPVSSQGIMFQGSLCIGLGLALTTHSLLVVLLAGFASVVWWIQFFGEEETLDQPSMAREIFLGVFLVGAMITLRGLNGLIPLQ</sequence>
<dbReference type="SMART" id="SM00014">
    <property type="entry name" value="acidPPc"/>
    <property type="match status" value="1"/>
</dbReference>
<feature type="transmembrane region" description="Helical" evidence="1">
    <location>
        <begin position="274"/>
        <end position="300"/>
    </location>
</feature>
<dbReference type="Gene3D" id="1.20.144.10">
    <property type="entry name" value="Phosphatidic acid phosphatase type 2/haloperoxidase"/>
    <property type="match status" value="1"/>
</dbReference>
<dbReference type="InterPro" id="IPR000326">
    <property type="entry name" value="PAP2/HPO"/>
</dbReference>